<keyword evidence="6 7" id="KW-0472">Membrane</keyword>
<evidence type="ECO:0000256" key="5">
    <source>
        <dbReference type="ARBA" id="ARBA00022989"/>
    </source>
</evidence>
<dbReference type="GO" id="GO:0008324">
    <property type="term" value="F:monoatomic cation transmembrane transporter activity"/>
    <property type="evidence" value="ECO:0007669"/>
    <property type="project" value="InterPro"/>
</dbReference>
<comment type="similarity">
    <text evidence="2">Belongs to the CPA3 antiporters (TC 2.A.63) subunit E family.</text>
</comment>
<dbReference type="Pfam" id="PF01899">
    <property type="entry name" value="MNHE"/>
    <property type="match status" value="1"/>
</dbReference>
<keyword evidence="3" id="KW-1003">Cell membrane</keyword>
<evidence type="ECO:0000256" key="7">
    <source>
        <dbReference type="SAM" id="Phobius"/>
    </source>
</evidence>
<dbReference type="GO" id="GO:0005886">
    <property type="term" value="C:plasma membrane"/>
    <property type="evidence" value="ECO:0007669"/>
    <property type="project" value="UniProtKB-SubCell"/>
</dbReference>
<proteinExistence type="inferred from homology"/>
<comment type="subcellular location">
    <subcellularLocation>
        <location evidence="1">Cell membrane</location>
        <topology evidence="1">Multi-pass membrane protein</topology>
    </subcellularLocation>
</comment>
<keyword evidence="5 7" id="KW-1133">Transmembrane helix</keyword>
<comment type="caution">
    <text evidence="8">The sequence shown here is derived from an EMBL/GenBank/DDBJ whole genome shotgun (WGS) entry which is preliminary data.</text>
</comment>
<evidence type="ECO:0000256" key="4">
    <source>
        <dbReference type="ARBA" id="ARBA00022692"/>
    </source>
</evidence>
<keyword evidence="9" id="KW-1185">Reference proteome</keyword>
<dbReference type="PIRSF" id="PIRSF019239">
    <property type="entry name" value="MrpE"/>
    <property type="match status" value="1"/>
</dbReference>
<gene>
    <name evidence="8" type="ORF">NATSA_03345</name>
</gene>
<dbReference type="InterPro" id="IPR002758">
    <property type="entry name" value="Cation_antiport_E"/>
</dbReference>
<evidence type="ECO:0000256" key="3">
    <source>
        <dbReference type="ARBA" id="ARBA00022475"/>
    </source>
</evidence>
<name>A0A8J7USN0_9BACT</name>
<accession>A0A8J7USN0</accession>
<sequence>MKIVLFHIILALIWTAVTATFSFGNLLIGLVLAYLVLLVVGPAIDNSNYTRRVWKAFTLLLLFIKELFLSSIRVAIDVMRPGFRMKSGVVDIPLDVESDLEITLFANMISLTPGTLSLEVSDDRKELFIHAMYVDEGVDQVRKEIKEKMEQHILQVTR</sequence>
<evidence type="ECO:0000313" key="9">
    <source>
        <dbReference type="Proteomes" id="UP000673975"/>
    </source>
</evidence>
<dbReference type="RefSeq" id="WP_210510398.1">
    <property type="nucleotide sequence ID" value="NZ_JAFIDN010000002.1"/>
</dbReference>
<evidence type="ECO:0000256" key="2">
    <source>
        <dbReference type="ARBA" id="ARBA00006228"/>
    </source>
</evidence>
<feature type="transmembrane region" description="Helical" evidence="7">
    <location>
        <begin position="56"/>
        <end position="76"/>
    </location>
</feature>
<protein>
    <submittedName>
        <fullName evidence="8">Na+/H+ antiporter subunit E</fullName>
    </submittedName>
</protein>
<dbReference type="PANTHER" id="PTHR34584:SF1">
    <property type="entry name" value="NA(+)_H(+) ANTIPORTER SUBUNIT E1"/>
    <property type="match status" value="1"/>
</dbReference>
<dbReference type="EMBL" id="JAFIDN010000002">
    <property type="protein sequence ID" value="MBP3191691.1"/>
    <property type="molecule type" value="Genomic_DNA"/>
</dbReference>
<evidence type="ECO:0000256" key="1">
    <source>
        <dbReference type="ARBA" id="ARBA00004651"/>
    </source>
</evidence>
<reference evidence="8" key="1">
    <citation type="submission" date="2021-02" db="EMBL/GenBank/DDBJ databases">
        <title>Natronogracilivirga saccharolytica gen. nov. sp. nov. a new anaerobic, haloalkiliphilic carbohydrate-fermenting bacterium from soda lake and proposing of Cyclonatronumiaceae fam. nov. in the phylum Balneolaeota.</title>
        <authorList>
            <person name="Zhilina T.N."/>
            <person name="Sorokin D.Y."/>
            <person name="Zavarzina D.G."/>
            <person name="Toshchakov S.V."/>
            <person name="Kublanov I.V."/>
        </authorList>
    </citation>
    <scope>NUCLEOTIDE SEQUENCE</scope>
    <source>
        <strain evidence="8">Z-1702</strain>
    </source>
</reference>
<evidence type="ECO:0000256" key="6">
    <source>
        <dbReference type="ARBA" id="ARBA00023136"/>
    </source>
</evidence>
<feature type="transmembrane region" description="Helical" evidence="7">
    <location>
        <begin position="28"/>
        <end position="44"/>
    </location>
</feature>
<organism evidence="8 9">
    <name type="scientific">Natronogracilivirga saccharolytica</name>
    <dbReference type="NCBI Taxonomy" id="2812953"/>
    <lineage>
        <taxon>Bacteria</taxon>
        <taxon>Pseudomonadati</taxon>
        <taxon>Balneolota</taxon>
        <taxon>Balneolia</taxon>
        <taxon>Balneolales</taxon>
        <taxon>Cyclonatronaceae</taxon>
        <taxon>Natronogracilivirga</taxon>
    </lineage>
</organism>
<dbReference type="AlphaFoldDB" id="A0A8J7USN0"/>
<dbReference type="Proteomes" id="UP000673975">
    <property type="component" value="Unassembled WGS sequence"/>
</dbReference>
<evidence type="ECO:0000313" key="8">
    <source>
        <dbReference type="EMBL" id="MBP3191691.1"/>
    </source>
</evidence>
<dbReference type="PANTHER" id="PTHR34584">
    <property type="entry name" value="NA(+)/H(+) ANTIPORTER SUBUNIT E1"/>
    <property type="match status" value="1"/>
</dbReference>
<keyword evidence="4 7" id="KW-0812">Transmembrane</keyword>